<evidence type="ECO:0000256" key="1">
    <source>
        <dbReference type="ARBA" id="ARBA00004167"/>
    </source>
</evidence>
<evidence type="ECO:0000313" key="7">
    <source>
        <dbReference type="EMBL" id="KAG5656182.1"/>
    </source>
</evidence>
<name>A0A9P7H082_9HYPO</name>
<feature type="region of interest" description="Disordered" evidence="5">
    <location>
        <begin position="626"/>
        <end position="668"/>
    </location>
</feature>
<feature type="compositionally biased region" description="Low complexity" evidence="5">
    <location>
        <begin position="64"/>
        <end position="83"/>
    </location>
</feature>
<accession>A0A9P7H082</accession>
<dbReference type="GO" id="GO:0016020">
    <property type="term" value="C:membrane"/>
    <property type="evidence" value="ECO:0007669"/>
    <property type="project" value="UniProtKB-SubCell"/>
</dbReference>
<gene>
    <name evidence="7" type="ORF">KAF25_009058</name>
</gene>
<feature type="compositionally biased region" description="Polar residues" evidence="5">
    <location>
        <begin position="638"/>
        <end position="655"/>
    </location>
</feature>
<dbReference type="EMBL" id="JAGPUO010000023">
    <property type="protein sequence ID" value="KAG5656182.1"/>
    <property type="molecule type" value="Genomic_DNA"/>
</dbReference>
<feature type="compositionally biased region" description="Low complexity" evidence="5">
    <location>
        <begin position="656"/>
        <end position="668"/>
    </location>
</feature>
<dbReference type="AlphaFoldDB" id="A0A9P7H082"/>
<feature type="region of interest" description="Disordered" evidence="5">
    <location>
        <begin position="64"/>
        <end position="125"/>
    </location>
</feature>
<evidence type="ECO:0000256" key="5">
    <source>
        <dbReference type="SAM" id="MobiDB-lite"/>
    </source>
</evidence>
<protein>
    <submittedName>
        <fullName evidence="7">Uncharacterized protein</fullName>
    </submittedName>
</protein>
<keyword evidence="8" id="KW-1185">Reference proteome</keyword>
<keyword evidence="3 6" id="KW-1133">Transmembrane helix</keyword>
<dbReference type="InterPro" id="IPR051694">
    <property type="entry name" value="Immunoregulatory_rcpt-like"/>
</dbReference>
<feature type="transmembrane region" description="Helical" evidence="6">
    <location>
        <begin position="130"/>
        <end position="153"/>
    </location>
</feature>
<evidence type="ECO:0000256" key="2">
    <source>
        <dbReference type="ARBA" id="ARBA00022692"/>
    </source>
</evidence>
<evidence type="ECO:0000256" key="4">
    <source>
        <dbReference type="ARBA" id="ARBA00023136"/>
    </source>
</evidence>
<feature type="compositionally biased region" description="Polar residues" evidence="5">
    <location>
        <begin position="937"/>
        <end position="947"/>
    </location>
</feature>
<keyword evidence="4 6" id="KW-0472">Membrane</keyword>
<feature type="compositionally biased region" description="Basic residues" evidence="5">
    <location>
        <begin position="922"/>
        <end position="936"/>
    </location>
</feature>
<feature type="compositionally biased region" description="Low complexity" evidence="5">
    <location>
        <begin position="93"/>
        <end position="120"/>
    </location>
</feature>
<dbReference type="Proteomes" id="UP000782241">
    <property type="component" value="Unassembled WGS sequence"/>
</dbReference>
<evidence type="ECO:0000256" key="3">
    <source>
        <dbReference type="ARBA" id="ARBA00022989"/>
    </source>
</evidence>
<evidence type="ECO:0000313" key="8">
    <source>
        <dbReference type="Proteomes" id="UP000782241"/>
    </source>
</evidence>
<proteinExistence type="predicted"/>
<comment type="subcellular location">
    <subcellularLocation>
        <location evidence="1">Membrane</location>
        <topology evidence="1">Single-pass membrane protein</topology>
    </subcellularLocation>
</comment>
<comment type="caution">
    <text evidence="7">The sequence shown here is derived from an EMBL/GenBank/DDBJ whole genome shotgun (WGS) entry which is preliminary data.</text>
</comment>
<organism evidence="7 8">
    <name type="scientific">Fusarium avenaceum</name>
    <dbReference type="NCBI Taxonomy" id="40199"/>
    <lineage>
        <taxon>Eukaryota</taxon>
        <taxon>Fungi</taxon>
        <taxon>Dikarya</taxon>
        <taxon>Ascomycota</taxon>
        <taxon>Pezizomycotina</taxon>
        <taxon>Sordariomycetes</taxon>
        <taxon>Hypocreomycetidae</taxon>
        <taxon>Hypocreales</taxon>
        <taxon>Nectriaceae</taxon>
        <taxon>Fusarium</taxon>
        <taxon>Fusarium tricinctum species complex</taxon>
    </lineage>
</organism>
<evidence type="ECO:0000256" key="6">
    <source>
        <dbReference type="SAM" id="Phobius"/>
    </source>
</evidence>
<feature type="region of interest" description="Disordered" evidence="5">
    <location>
        <begin position="910"/>
        <end position="947"/>
    </location>
</feature>
<reference evidence="7" key="1">
    <citation type="submission" date="2021-04" db="EMBL/GenBank/DDBJ databases">
        <title>Draft genome of Fusarium avenaceum strain F156N33, isolated from an atmospheric sample in Virginia.</title>
        <authorList>
            <person name="Yang S."/>
            <person name="Vinatzer B.A."/>
            <person name="Coleman J."/>
        </authorList>
    </citation>
    <scope>NUCLEOTIDE SEQUENCE</scope>
    <source>
        <strain evidence="7">F156N33</strain>
    </source>
</reference>
<dbReference type="GO" id="GO:0071944">
    <property type="term" value="C:cell periphery"/>
    <property type="evidence" value="ECO:0007669"/>
    <property type="project" value="UniProtKB-ARBA"/>
</dbReference>
<sequence length="947" mass="101833">MPITDMENTPFTTTVKKPVILVVSVEGGNSTRTVQAAEISGAPEQKITVPGVIGVVTIDAATATTASNPPEAEASSASTATSTVAEKIESETGDTSSDITSTTSTSKTGPVVASSPSSGGSSSGISGGAVAGAAIGCLIAGLALGLIAAFILFRRRRRSSSASPNFIQATRPDHETKGGPQVTIASSGHDAELSQFLLEATPDKEIQAELRSLSELIYNHVENYYHGPQVQANSVEVAQSLVNIGYSPELSGLSAETVSAVCLAPKTCHVGLRHVISHIIFRSLDFGSASGLSMLPLPVAAMAQANPSAELANDPAISLARSRWRSLSALLLHPNPSERTPLPVPEAEAYANANALSNELNTFLQLFVVQDSASQRNQTKHLQDIIIECTKLGYIVLSQPSDWGFVFSNDRSMDKSRRIVMCPGLEKLSHTDGTRYRLPMEAIIDWLIMPNPIKAIHASYNLLSWAMDHDQVPNDIRRSLELVRTCDADLQHLIELRNDCLPLLQRRPKVLHRVHCIIESAQKGLAEVCEIVERCRPETDRGTRTRFSKRMAWVLVDSSEFKSQEPIVSRHHAAVLAELNFLRQVALMAPVFEPEKVQERCGVQRDLPVFDSVALLGDMLGDLAMTSPPKEQPRATHSIMSSPPSIVLSNKTQSATPSTVSSLQLPSSLPRPLSSQTLHIEHAAESLPEVLPVNMASTAPSRSLTTRSKCDSEDLAGLALLLGDPLDMKDILSPSPPSNMDALDRPTIASSHTLSTGLPRLYSAYNISNPSLPHNTAENSVSDLSHYGRHASLGCTPSNLSHNISNPLHHRHSSMSVLSTTTRTLNQYSVPSAAYPGQLAWSNSSSTTVSSISPGFSAYEPALAQPIAELDTSPYQMVPLAGLLDQTDPDRNSSTGQKLVVQVNTMPVELPADDTQAANSGPRRRTIPLDSRRRKSAYTQSFLSDNQ</sequence>
<feature type="region of interest" description="Disordered" evidence="5">
    <location>
        <begin position="162"/>
        <end position="181"/>
    </location>
</feature>
<dbReference type="PANTHER" id="PTHR15549">
    <property type="entry name" value="PAIRED IMMUNOGLOBULIN-LIKE TYPE 2 RECEPTOR"/>
    <property type="match status" value="1"/>
</dbReference>
<keyword evidence="2 6" id="KW-0812">Transmembrane</keyword>